<feature type="signal peptide" evidence="1">
    <location>
        <begin position="1"/>
        <end position="26"/>
    </location>
</feature>
<keyword evidence="1" id="KW-0732">Signal</keyword>
<evidence type="ECO:0000313" key="3">
    <source>
        <dbReference type="Proteomes" id="UP000601435"/>
    </source>
</evidence>
<feature type="chain" id="PRO_5032864986" evidence="1">
    <location>
        <begin position="27"/>
        <end position="259"/>
    </location>
</feature>
<accession>A0A812S3R1</accession>
<keyword evidence="3" id="KW-1185">Reference proteome</keyword>
<protein>
    <submittedName>
        <fullName evidence="2">Uncharacterized protein</fullName>
    </submittedName>
</protein>
<evidence type="ECO:0000313" key="2">
    <source>
        <dbReference type="EMBL" id="CAE7465770.1"/>
    </source>
</evidence>
<reference evidence="2" key="1">
    <citation type="submission" date="2021-02" db="EMBL/GenBank/DDBJ databases">
        <authorList>
            <person name="Dougan E. K."/>
            <person name="Rhodes N."/>
            <person name="Thang M."/>
            <person name="Chan C."/>
        </authorList>
    </citation>
    <scope>NUCLEOTIDE SEQUENCE</scope>
</reference>
<dbReference type="EMBL" id="CAJNJA010020834">
    <property type="protein sequence ID" value="CAE7465770.1"/>
    <property type="molecule type" value="Genomic_DNA"/>
</dbReference>
<dbReference type="AlphaFoldDB" id="A0A812S3R1"/>
<dbReference type="OrthoDB" id="10317062at2759"/>
<evidence type="ECO:0000256" key="1">
    <source>
        <dbReference type="SAM" id="SignalP"/>
    </source>
</evidence>
<comment type="caution">
    <text evidence="2">The sequence shown here is derived from an EMBL/GenBank/DDBJ whole genome shotgun (WGS) entry which is preliminary data.</text>
</comment>
<sequence length="259" mass="28013">MLPDRAALSTHLSAACWVLMLRRTLCSNPSTWDGTGLPRHWSRRRTGSATVAPLQSYRAWPASRHACSCSPGPQWVESASLCVALKFFSDQIMPAADGLHPNPYMCEPGSMLSALWRQCWEDLFPDGGGGGFWKGGRRGMPYGVGRLDVAIIGENGAKAAAATLKLVLAADAAQQAVCASSDQKVFYTRETFMPTKAGREAMIAYMEEMRTMYENIAAGPLLNAEGQVEVLKKVGVKKPTFRCMTGACVSGIKDVCSAR</sequence>
<gene>
    <name evidence="2" type="ORF">SNEC2469_LOCUS13077</name>
</gene>
<proteinExistence type="predicted"/>
<dbReference type="PROSITE" id="PS51257">
    <property type="entry name" value="PROKAR_LIPOPROTEIN"/>
    <property type="match status" value="1"/>
</dbReference>
<dbReference type="Proteomes" id="UP000601435">
    <property type="component" value="Unassembled WGS sequence"/>
</dbReference>
<organism evidence="2 3">
    <name type="scientific">Symbiodinium necroappetens</name>
    <dbReference type="NCBI Taxonomy" id="1628268"/>
    <lineage>
        <taxon>Eukaryota</taxon>
        <taxon>Sar</taxon>
        <taxon>Alveolata</taxon>
        <taxon>Dinophyceae</taxon>
        <taxon>Suessiales</taxon>
        <taxon>Symbiodiniaceae</taxon>
        <taxon>Symbiodinium</taxon>
    </lineage>
</organism>
<name>A0A812S3R1_9DINO</name>